<evidence type="ECO:0000313" key="5">
    <source>
        <dbReference type="Proteomes" id="UP000499080"/>
    </source>
</evidence>
<evidence type="ECO:0000313" key="2">
    <source>
        <dbReference type="EMBL" id="GBM80587.1"/>
    </source>
</evidence>
<comment type="caution">
    <text evidence="3">The sequence shown here is derived from an EMBL/GenBank/DDBJ whole genome shotgun (WGS) entry which is preliminary data.</text>
</comment>
<evidence type="ECO:0000313" key="4">
    <source>
        <dbReference type="EMBL" id="GBM80612.1"/>
    </source>
</evidence>
<feature type="compositionally biased region" description="Basic and acidic residues" evidence="1">
    <location>
        <begin position="39"/>
        <end position="51"/>
    </location>
</feature>
<evidence type="ECO:0000313" key="3">
    <source>
        <dbReference type="EMBL" id="GBM80597.1"/>
    </source>
</evidence>
<proteinExistence type="predicted"/>
<dbReference type="EMBL" id="BGPR01187186">
    <property type="protein sequence ID" value="GBM80612.1"/>
    <property type="molecule type" value="Genomic_DNA"/>
</dbReference>
<gene>
    <name evidence="2" type="ORF">AVEN_118062_1</name>
    <name evidence="3" type="ORF">AVEN_152664_1</name>
    <name evidence="4" type="ORF">AVEN_176583_1</name>
</gene>
<feature type="compositionally biased region" description="Polar residues" evidence="1">
    <location>
        <begin position="21"/>
        <end position="32"/>
    </location>
</feature>
<accession>A0A4Y2IS49</accession>
<dbReference type="EMBL" id="BGPR01187177">
    <property type="protein sequence ID" value="GBM80587.1"/>
    <property type="molecule type" value="Genomic_DNA"/>
</dbReference>
<name>A0A4Y2IS49_ARAVE</name>
<dbReference type="AlphaFoldDB" id="A0A4Y2IS49"/>
<sequence>MTSLSVAVVTFRIGSMACSPHQASSSASNTLLAPTMDKTPTRDSKEVRTPK</sequence>
<feature type="region of interest" description="Disordered" evidence="1">
    <location>
        <begin position="18"/>
        <end position="51"/>
    </location>
</feature>
<dbReference type="EMBL" id="BGPR01187181">
    <property type="protein sequence ID" value="GBM80597.1"/>
    <property type="molecule type" value="Genomic_DNA"/>
</dbReference>
<protein>
    <submittedName>
        <fullName evidence="3">Uncharacterized protein</fullName>
    </submittedName>
</protein>
<reference evidence="3 5" key="1">
    <citation type="journal article" date="2019" name="Sci. Rep.">
        <title>Orb-weaving spider Araneus ventricosus genome elucidates the spidroin gene catalogue.</title>
        <authorList>
            <person name="Kono N."/>
            <person name="Nakamura H."/>
            <person name="Ohtoshi R."/>
            <person name="Moran D.A.P."/>
            <person name="Shinohara A."/>
            <person name="Yoshida Y."/>
            <person name="Fujiwara M."/>
            <person name="Mori M."/>
            <person name="Tomita M."/>
            <person name="Arakawa K."/>
        </authorList>
    </citation>
    <scope>NUCLEOTIDE SEQUENCE [LARGE SCALE GENOMIC DNA]</scope>
</reference>
<organism evidence="3 5">
    <name type="scientific">Araneus ventricosus</name>
    <name type="common">Orbweaver spider</name>
    <name type="synonym">Epeira ventricosa</name>
    <dbReference type="NCBI Taxonomy" id="182803"/>
    <lineage>
        <taxon>Eukaryota</taxon>
        <taxon>Metazoa</taxon>
        <taxon>Ecdysozoa</taxon>
        <taxon>Arthropoda</taxon>
        <taxon>Chelicerata</taxon>
        <taxon>Arachnida</taxon>
        <taxon>Araneae</taxon>
        <taxon>Araneomorphae</taxon>
        <taxon>Entelegynae</taxon>
        <taxon>Araneoidea</taxon>
        <taxon>Araneidae</taxon>
        <taxon>Araneus</taxon>
    </lineage>
</organism>
<keyword evidence="5" id="KW-1185">Reference proteome</keyword>
<feature type="non-terminal residue" evidence="3">
    <location>
        <position position="51"/>
    </location>
</feature>
<dbReference type="Proteomes" id="UP000499080">
    <property type="component" value="Unassembled WGS sequence"/>
</dbReference>
<evidence type="ECO:0000256" key="1">
    <source>
        <dbReference type="SAM" id="MobiDB-lite"/>
    </source>
</evidence>